<feature type="non-terminal residue" evidence="1">
    <location>
        <position position="148"/>
    </location>
</feature>
<reference evidence="1" key="1">
    <citation type="submission" date="2023-10" db="EMBL/GenBank/DDBJ databases">
        <title>Genome assembly of Pristionchus species.</title>
        <authorList>
            <person name="Yoshida K."/>
            <person name="Sommer R.J."/>
        </authorList>
    </citation>
    <scope>NUCLEOTIDE SEQUENCE</scope>
    <source>
        <strain evidence="1">RS0144</strain>
    </source>
</reference>
<organism evidence="1 2">
    <name type="scientific">Pristionchus entomophagus</name>
    <dbReference type="NCBI Taxonomy" id="358040"/>
    <lineage>
        <taxon>Eukaryota</taxon>
        <taxon>Metazoa</taxon>
        <taxon>Ecdysozoa</taxon>
        <taxon>Nematoda</taxon>
        <taxon>Chromadorea</taxon>
        <taxon>Rhabditida</taxon>
        <taxon>Rhabditina</taxon>
        <taxon>Diplogasteromorpha</taxon>
        <taxon>Diplogasteroidea</taxon>
        <taxon>Neodiplogasteridae</taxon>
        <taxon>Pristionchus</taxon>
    </lineage>
</organism>
<evidence type="ECO:0000313" key="1">
    <source>
        <dbReference type="EMBL" id="GMS86501.1"/>
    </source>
</evidence>
<comment type="caution">
    <text evidence="1">The sequence shown here is derived from an EMBL/GenBank/DDBJ whole genome shotgun (WGS) entry which is preliminary data.</text>
</comment>
<feature type="non-terminal residue" evidence="1">
    <location>
        <position position="1"/>
    </location>
</feature>
<dbReference type="Proteomes" id="UP001432027">
    <property type="component" value="Unassembled WGS sequence"/>
</dbReference>
<sequence length="148" mass="17621">LDSLTFQKIRTYDETPEDETTTTDEDETTELPAVTDQEAFFREKARLEKFVSRRKMMHERFREEQTRMRMQQEVGQKITRRVAQFFENIYIVTSVSKHITENGEMDASKVQLLNATHLHLSQFERQFPDKVGKEMMKKTLVEYGYGKE</sequence>
<proteinExistence type="predicted"/>
<gene>
    <name evidence="1" type="ORF">PENTCL1PPCAC_8676</name>
</gene>
<dbReference type="AlphaFoldDB" id="A0AAV5ST01"/>
<keyword evidence="2" id="KW-1185">Reference proteome</keyword>
<name>A0AAV5ST01_9BILA</name>
<evidence type="ECO:0000313" key="2">
    <source>
        <dbReference type="Proteomes" id="UP001432027"/>
    </source>
</evidence>
<protein>
    <submittedName>
        <fullName evidence="1">Uncharacterized protein</fullName>
    </submittedName>
</protein>
<accession>A0AAV5ST01</accession>
<dbReference type="EMBL" id="BTSX01000002">
    <property type="protein sequence ID" value="GMS86501.1"/>
    <property type="molecule type" value="Genomic_DNA"/>
</dbReference>